<dbReference type="InterPro" id="IPR026960">
    <property type="entry name" value="RVT-Znf"/>
</dbReference>
<feature type="domain" description="Reverse transcriptase zinc-binding" evidence="1">
    <location>
        <begin position="347"/>
        <end position="413"/>
    </location>
</feature>
<dbReference type="EMBL" id="NBSK02000003">
    <property type="protein sequence ID" value="KAJ0217569.1"/>
    <property type="molecule type" value="Genomic_DNA"/>
</dbReference>
<dbReference type="AlphaFoldDB" id="A0A9R1XLS4"/>
<sequence>MVDGNWITNVESIKHETWKFFRDKFQETMKDRPALINPNFLQLSEGDKIFWRLLLILMKLKRRFGIAKILVVLSRGNNSSFITLFPKTKNPLSLNEFHLISLIGCVYKIIAKSLASHLKWNYLDLVMAQMGLGEKWHFCIKGCLSSSRASVLINGSTNKEFHISKSVCQGNPLSLFLFIIAMEGLNVAMKSSCQKSVFYGVRIPNHGPSISHLFYADDVLFIGEWLSSNFDNLARILRCYHACAGLKVIFGKSQVYGIGVSTGKVNGCARIFGCDVAFFPSNIYFFLKKSCFISDMIRSNRNFNWVWKKTPSNPMESMELNALSNALSQVILTVGVDNWRCRLSSDEENPTVWAHVAPLKVIGFVWRAYMDRIPSALALSHRGISFAYMNCHFCTSGLDDLNQFLVGCKFAKEALNRWVSQRIGGDVQRNMISYWLLFMKAWNDLIFKNLRISCMKLVDIIITLVFSWVKHRSHFSVCNWAEWIYSPFNIL</sequence>
<keyword evidence="3" id="KW-1185">Reference proteome</keyword>
<reference evidence="2 3" key="1">
    <citation type="journal article" date="2017" name="Nat. Commun.">
        <title>Genome assembly with in vitro proximity ligation data and whole-genome triplication in lettuce.</title>
        <authorList>
            <person name="Reyes-Chin-Wo S."/>
            <person name="Wang Z."/>
            <person name="Yang X."/>
            <person name="Kozik A."/>
            <person name="Arikit S."/>
            <person name="Song C."/>
            <person name="Xia L."/>
            <person name="Froenicke L."/>
            <person name="Lavelle D.O."/>
            <person name="Truco M.J."/>
            <person name="Xia R."/>
            <person name="Zhu S."/>
            <person name="Xu C."/>
            <person name="Xu H."/>
            <person name="Xu X."/>
            <person name="Cox K."/>
            <person name="Korf I."/>
            <person name="Meyers B.C."/>
            <person name="Michelmore R.W."/>
        </authorList>
    </citation>
    <scope>NUCLEOTIDE SEQUENCE [LARGE SCALE GENOMIC DNA]</scope>
    <source>
        <strain evidence="3">cv. Salinas</strain>
        <tissue evidence="2">Seedlings</tissue>
    </source>
</reference>
<proteinExistence type="predicted"/>
<dbReference type="InterPro" id="IPR052343">
    <property type="entry name" value="Retrotransposon-Effector_Assoc"/>
</dbReference>
<evidence type="ECO:0000313" key="3">
    <source>
        <dbReference type="Proteomes" id="UP000235145"/>
    </source>
</evidence>
<dbReference type="PANTHER" id="PTHR46890:SF50">
    <property type="entry name" value="RNA-DIRECTED DNA POLYMERASE, EUKARYOTA, REVERSE TRANSCRIPTASE ZINC-BINDING DOMAIN PROTEIN-RELATED"/>
    <property type="match status" value="1"/>
</dbReference>
<dbReference type="PANTHER" id="PTHR46890">
    <property type="entry name" value="NON-LTR RETROLELEMENT REVERSE TRANSCRIPTASE-LIKE PROTEIN-RELATED"/>
    <property type="match status" value="1"/>
</dbReference>
<name>A0A9R1XLS4_LACSA</name>
<dbReference type="Proteomes" id="UP000235145">
    <property type="component" value="Unassembled WGS sequence"/>
</dbReference>
<organism evidence="2 3">
    <name type="scientific">Lactuca sativa</name>
    <name type="common">Garden lettuce</name>
    <dbReference type="NCBI Taxonomy" id="4236"/>
    <lineage>
        <taxon>Eukaryota</taxon>
        <taxon>Viridiplantae</taxon>
        <taxon>Streptophyta</taxon>
        <taxon>Embryophyta</taxon>
        <taxon>Tracheophyta</taxon>
        <taxon>Spermatophyta</taxon>
        <taxon>Magnoliopsida</taxon>
        <taxon>eudicotyledons</taxon>
        <taxon>Gunneridae</taxon>
        <taxon>Pentapetalae</taxon>
        <taxon>asterids</taxon>
        <taxon>campanulids</taxon>
        <taxon>Asterales</taxon>
        <taxon>Asteraceae</taxon>
        <taxon>Cichorioideae</taxon>
        <taxon>Cichorieae</taxon>
        <taxon>Lactucinae</taxon>
        <taxon>Lactuca</taxon>
    </lineage>
</organism>
<dbReference type="Pfam" id="PF13966">
    <property type="entry name" value="zf-RVT"/>
    <property type="match status" value="1"/>
</dbReference>
<evidence type="ECO:0000313" key="2">
    <source>
        <dbReference type="EMBL" id="KAJ0217569.1"/>
    </source>
</evidence>
<accession>A0A9R1XLS4</accession>
<protein>
    <recommendedName>
        <fullName evidence="1">Reverse transcriptase zinc-binding domain-containing protein</fullName>
    </recommendedName>
</protein>
<evidence type="ECO:0000259" key="1">
    <source>
        <dbReference type="Pfam" id="PF13966"/>
    </source>
</evidence>
<comment type="caution">
    <text evidence="2">The sequence shown here is derived from an EMBL/GenBank/DDBJ whole genome shotgun (WGS) entry which is preliminary data.</text>
</comment>
<gene>
    <name evidence="2" type="ORF">LSAT_V11C300142550</name>
</gene>